<organism evidence="1 2">
    <name type="scientific">Mycobacterium vicinigordonae</name>
    <dbReference type="NCBI Taxonomy" id="1719132"/>
    <lineage>
        <taxon>Bacteria</taxon>
        <taxon>Bacillati</taxon>
        <taxon>Actinomycetota</taxon>
        <taxon>Actinomycetes</taxon>
        <taxon>Mycobacteriales</taxon>
        <taxon>Mycobacteriaceae</taxon>
        <taxon>Mycobacterium</taxon>
    </lineage>
</organism>
<sequence length="88" mass="9405">MCGYAGQLVTCHLCSLRMSYSGKAVHRASATGGQEAFFERHVHTFGVLGGAAGDHSDVRIHGQPASGLTTKPPGHGPHRYLFQLFVLN</sequence>
<name>A0A7D6E2D5_9MYCO</name>
<reference evidence="2" key="3">
    <citation type="submission" date="2023-07" db="EMBL/GenBank/DDBJ databases">
        <title>Description of Mycobacterium gordonae subsp. intergordonae subsp.nov. and Mycobacterium gordonae subsp. gordonae subsp. nov.</title>
        <authorList>
            <person name="Huang H."/>
        </authorList>
    </citation>
    <scope>NUCLEOTIDE SEQUENCE [LARGE SCALE GENOMIC DNA]</scope>
    <source>
        <strain evidence="2">24</strain>
    </source>
</reference>
<proteinExistence type="predicted"/>
<gene>
    <name evidence="1" type="ORF">H0P51_15920</name>
</gene>
<protein>
    <submittedName>
        <fullName evidence="1">Uncharacterized protein</fullName>
    </submittedName>
</protein>
<reference evidence="2" key="1">
    <citation type="submission" date="2020-07" db="EMBL/GenBank/DDBJ databases">
        <title>Description of Mycobacterium gordonae subsp. intergordonae subsp.nov. and Mycobacterium gordonae subsp. gordonae subsp. nov.</title>
        <authorList>
            <person name="Yu X."/>
        </authorList>
    </citation>
    <scope>NUCLEOTIDE SEQUENCE [LARGE SCALE GENOMIC DNA]</scope>
    <source>
        <strain evidence="2">24</strain>
    </source>
</reference>
<dbReference type="AlphaFoldDB" id="A0A7D6E2D5"/>
<keyword evidence="2" id="KW-1185">Reference proteome</keyword>
<evidence type="ECO:0000313" key="1">
    <source>
        <dbReference type="EMBL" id="QLL05363.1"/>
    </source>
</evidence>
<accession>A0A7D6E2D5</accession>
<dbReference type="KEGG" id="mgor:H0P51_15920"/>
<dbReference type="EMBL" id="CP059165">
    <property type="protein sequence ID" value="QLL05363.1"/>
    <property type="molecule type" value="Genomic_DNA"/>
</dbReference>
<evidence type="ECO:0000313" key="2">
    <source>
        <dbReference type="Proteomes" id="UP000510682"/>
    </source>
</evidence>
<dbReference type="Proteomes" id="UP000510682">
    <property type="component" value="Chromosome"/>
</dbReference>
<reference evidence="1 2" key="2">
    <citation type="submission" date="2020-07" db="EMBL/GenBank/DDBJ databases">
        <authorList>
            <person name="Yu X."/>
        </authorList>
    </citation>
    <scope>NUCLEOTIDE SEQUENCE [LARGE SCALE GENOMIC DNA]</scope>
    <source>
        <strain evidence="2">24</strain>
    </source>
</reference>